<dbReference type="Proteomes" id="UP000066480">
    <property type="component" value="Chromosome"/>
</dbReference>
<dbReference type="PATRIC" id="fig|571913.6.peg.4913"/>
<reference evidence="5 6" key="1">
    <citation type="submission" date="2015-03" db="EMBL/GenBank/DDBJ databases">
        <title>Luteipulveratus halotolerans sp. nov., a novel actinobacterium (Dermacoccaceae) from Sarawak, Malaysia.</title>
        <authorList>
            <person name="Juboi H."/>
            <person name="Basik A."/>
            <person name="Shamsul S.S."/>
            <person name="Arnold P."/>
            <person name="Schmitt E.K."/>
            <person name="Sanglier J.-J."/>
            <person name="Yeo T."/>
        </authorList>
    </citation>
    <scope>NUCLEOTIDE SEQUENCE [LARGE SCALE GENOMIC DNA]</scope>
    <source>
        <strain evidence="5 6">MN07-A0370</strain>
    </source>
</reference>
<comment type="pathway">
    <text evidence="1">Siderophore biosynthesis.</text>
</comment>
<dbReference type="InterPro" id="IPR022770">
    <property type="entry name" value="IucA/IucC-like_C"/>
</dbReference>
<dbReference type="RefSeq" id="WP_052595813.1">
    <property type="nucleotide sequence ID" value="NZ_CP011112.1"/>
</dbReference>
<dbReference type="Pfam" id="PF06276">
    <property type="entry name" value="FhuF"/>
    <property type="match status" value="1"/>
</dbReference>
<evidence type="ECO:0000256" key="1">
    <source>
        <dbReference type="ARBA" id="ARBA00004924"/>
    </source>
</evidence>
<dbReference type="InterPro" id="IPR037455">
    <property type="entry name" value="LucA/IucC-like"/>
</dbReference>
<dbReference type="GO" id="GO:0016881">
    <property type="term" value="F:acid-amino acid ligase activity"/>
    <property type="evidence" value="ECO:0007669"/>
    <property type="project" value="UniProtKB-ARBA"/>
</dbReference>
<evidence type="ECO:0000259" key="4">
    <source>
        <dbReference type="Pfam" id="PF06276"/>
    </source>
</evidence>
<proteinExistence type="inferred from homology"/>
<protein>
    <recommendedName>
        <fullName evidence="7">Iron transporter</fullName>
    </recommendedName>
</protein>
<feature type="domain" description="Aerobactin siderophore biosynthesis IucA/IucC-like C-terminal" evidence="4">
    <location>
        <begin position="378"/>
        <end position="533"/>
    </location>
</feature>
<evidence type="ECO:0000313" key="5">
    <source>
        <dbReference type="EMBL" id="AKU18235.1"/>
    </source>
</evidence>
<evidence type="ECO:0000313" key="6">
    <source>
        <dbReference type="Proteomes" id="UP000066480"/>
    </source>
</evidence>
<gene>
    <name evidence="5" type="ORF">VV02_24240</name>
</gene>
<dbReference type="EMBL" id="CP011112">
    <property type="protein sequence ID" value="AKU18235.1"/>
    <property type="molecule type" value="Genomic_DNA"/>
</dbReference>
<comment type="similarity">
    <text evidence="2">Belongs to the IucA/IucC family.</text>
</comment>
<dbReference type="InterPro" id="IPR007310">
    <property type="entry name" value="Aerobactin_biosyn_IucA/IucC_N"/>
</dbReference>
<dbReference type="OrthoDB" id="495728at2"/>
<dbReference type="Pfam" id="PF04183">
    <property type="entry name" value="IucA_IucC"/>
    <property type="match status" value="1"/>
</dbReference>
<organism evidence="5 6">
    <name type="scientific">Luteipulveratus mongoliensis</name>
    <dbReference type="NCBI Taxonomy" id="571913"/>
    <lineage>
        <taxon>Bacteria</taxon>
        <taxon>Bacillati</taxon>
        <taxon>Actinomycetota</taxon>
        <taxon>Actinomycetes</taxon>
        <taxon>Micrococcales</taxon>
        <taxon>Dermacoccaceae</taxon>
        <taxon>Luteipulveratus</taxon>
    </lineage>
</organism>
<accession>A0A0K1JNU2</accession>
<feature type="domain" description="Aerobactin siderophore biosynthesis IucA/IucC N-terminal" evidence="3">
    <location>
        <begin position="137"/>
        <end position="357"/>
    </location>
</feature>
<dbReference type="PANTHER" id="PTHR34384">
    <property type="entry name" value="L-2,3-DIAMINOPROPANOATE--CITRATE LIGASE"/>
    <property type="match status" value="1"/>
</dbReference>
<keyword evidence="6" id="KW-1185">Reference proteome</keyword>
<evidence type="ECO:0000259" key="3">
    <source>
        <dbReference type="Pfam" id="PF04183"/>
    </source>
</evidence>
<dbReference type="Gene3D" id="1.10.510.40">
    <property type="match status" value="1"/>
</dbReference>
<sequence>MTALTDVVIDDVAAQTLLRTFVREVAAPDHQVDLTSEHLLVCLPRTGQRLRVRLARRSHTDNHRFIGPVERVDARRWSAVDAAGLGELVAAELTVVTGVRNSEFAEQLRESVLGSTRAHRAVIDRVRRPAVTVRQAYLASEQALWAGHRWHPTPKSRDEDEESWARFAPEAAPRIGLRWLAIPAEAAIGADARGGAQVSRSALAGGPDPGHGRVAHPVHPWQWQRIRHSPHVRDLLRSRAIRDLGQGPADHDPTSSVRTLLGPQHFVKFSLGVRITNCVRRHAPYELTGAMHLDELIGDTLADLGPSGVHFLRETGWRSAQFDDDPGVIADLGLIVREGLDDVLEPGVTPLVAATLAAEHTGPAGQLAAVTDAQRGHEWWERYLRLLVPYVIEAYTAHGIVTEPHLQNVVVGVAADGMPVQVFLRDLEGVKLLPRWRDRLQSVDPVTASRLVYDDRAGWQRVAYCLMVNNLSEFVGALADLGCDEGALWAQVREELGRCASGSGSHEIRALLDGASVPAKSNLLVRWRRRADRAADYVPVVMPLAAHHASRAMVSA</sequence>
<dbReference type="KEGG" id="lmoi:VV02_24240"/>
<dbReference type="GO" id="GO:0019290">
    <property type="term" value="P:siderophore biosynthetic process"/>
    <property type="evidence" value="ECO:0007669"/>
    <property type="project" value="InterPro"/>
</dbReference>
<evidence type="ECO:0008006" key="7">
    <source>
        <dbReference type="Google" id="ProtNLM"/>
    </source>
</evidence>
<dbReference type="STRING" id="571913.VV02_24240"/>
<dbReference type="AlphaFoldDB" id="A0A0K1JNU2"/>
<evidence type="ECO:0000256" key="2">
    <source>
        <dbReference type="ARBA" id="ARBA00007832"/>
    </source>
</evidence>
<name>A0A0K1JNU2_9MICO</name>
<dbReference type="PANTHER" id="PTHR34384:SF5">
    <property type="entry name" value="L-2,3-DIAMINOPROPANOATE--CITRATE LIGASE"/>
    <property type="match status" value="1"/>
</dbReference>